<evidence type="ECO:0000256" key="17">
    <source>
        <dbReference type="ARBA" id="ARBA00023239"/>
    </source>
</evidence>
<evidence type="ECO:0000256" key="19">
    <source>
        <dbReference type="ARBA" id="ARBA00049410"/>
    </source>
</evidence>
<dbReference type="InterPro" id="IPR036291">
    <property type="entry name" value="NAD(P)-bd_dom_sf"/>
</dbReference>
<keyword evidence="15" id="KW-0472">Membrane</keyword>
<keyword evidence="10" id="KW-0210">Decarboxylase</keyword>
<feature type="compositionally biased region" description="Polar residues" evidence="21">
    <location>
        <begin position="923"/>
        <end position="934"/>
    </location>
</feature>
<dbReference type="InterPro" id="IPR016040">
    <property type="entry name" value="NAD(P)-bd_dom"/>
</dbReference>
<dbReference type="Proteomes" id="UP000677054">
    <property type="component" value="Unassembled WGS sequence"/>
</dbReference>
<dbReference type="EMBL" id="CAJPEV010001146">
    <property type="protein sequence ID" value="CAG0891001.1"/>
    <property type="molecule type" value="Genomic_DNA"/>
</dbReference>
<dbReference type="PANTHER" id="PTHR43078">
    <property type="entry name" value="UDP-GLUCURONIC ACID DECARBOXYLASE-RELATED"/>
    <property type="match status" value="1"/>
</dbReference>
<dbReference type="InterPro" id="IPR044516">
    <property type="entry name" value="UXS-like"/>
</dbReference>
<evidence type="ECO:0000256" key="22">
    <source>
        <dbReference type="SAM" id="SignalP"/>
    </source>
</evidence>
<feature type="coiled-coil region" evidence="20">
    <location>
        <begin position="1036"/>
        <end position="1063"/>
    </location>
</feature>
<dbReference type="SMART" id="SM00364">
    <property type="entry name" value="LRR_BAC"/>
    <property type="match status" value="5"/>
</dbReference>
<dbReference type="GO" id="GO:0033320">
    <property type="term" value="P:UDP-D-xylose biosynthetic process"/>
    <property type="evidence" value="ECO:0007669"/>
    <property type="project" value="UniProtKB-UniPathway"/>
</dbReference>
<dbReference type="PROSITE" id="PS51450">
    <property type="entry name" value="LRR"/>
    <property type="match status" value="3"/>
</dbReference>
<dbReference type="InterPro" id="IPR001611">
    <property type="entry name" value="Leu-rich_rpt"/>
</dbReference>
<feature type="domain" description="Calponin-homology (CH)" evidence="23">
    <location>
        <begin position="1043"/>
        <end position="1156"/>
    </location>
</feature>
<comment type="subcellular location">
    <subcellularLocation>
        <location evidence="2">Golgi apparatus</location>
        <location evidence="2">Golgi stack membrane</location>
        <topology evidence="2">Single-pass type II membrane protein</topology>
    </subcellularLocation>
</comment>
<comment type="cofactor">
    <cofactor evidence="1">
        <name>NAD(+)</name>
        <dbReference type="ChEBI" id="CHEBI:57540"/>
    </cofactor>
</comment>
<evidence type="ECO:0000256" key="20">
    <source>
        <dbReference type="SAM" id="Coils"/>
    </source>
</evidence>
<evidence type="ECO:0000256" key="9">
    <source>
        <dbReference type="ARBA" id="ARBA00022737"/>
    </source>
</evidence>
<keyword evidence="20" id="KW-0175">Coiled coil</keyword>
<keyword evidence="22" id="KW-0732">Signal</keyword>
<keyword evidence="11" id="KW-0735">Signal-anchor</keyword>
<dbReference type="GO" id="GO:0048040">
    <property type="term" value="F:UDP-glucuronate decarboxylase activity"/>
    <property type="evidence" value="ECO:0007669"/>
    <property type="project" value="UniProtKB-EC"/>
</dbReference>
<feature type="region of interest" description="Disordered" evidence="21">
    <location>
        <begin position="914"/>
        <end position="1031"/>
    </location>
</feature>
<evidence type="ECO:0000256" key="12">
    <source>
        <dbReference type="ARBA" id="ARBA00022989"/>
    </source>
</evidence>
<dbReference type="InterPro" id="IPR032675">
    <property type="entry name" value="LRR_dom_sf"/>
</dbReference>
<protein>
    <recommendedName>
        <fullName evidence="6">UDP-glucuronic acid decarboxylase 1</fullName>
        <ecNumber evidence="5">4.1.1.35</ecNumber>
    </recommendedName>
    <alternativeName>
        <fullName evidence="18">UDP-glucuronate decarboxylase 1</fullName>
    </alternativeName>
</protein>
<evidence type="ECO:0000256" key="8">
    <source>
        <dbReference type="ARBA" id="ARBA00022692"/>
    </source>
</evidence>
<dbReference type="InterPro" id="IPR003591">
    <property type="entry name" value="Leu-rich_rpt_typical-subtyp"/>
</dbReference>
<dbReference type="GO" id="GO:0042732">
    <property type="term" value="P:D-xylose metabolic process"/>
    <property type="evidence" value="ECO:0007669"/>
    <property type="project" value="InterPro"/>
</dbReference>
<dbReference type="FunFam" id="3.40.50.720:FF:000065">
    <property type="entry name" value="UDP-glucuronic acid decarboxylase 1"/>
    <property type="match status" value="1"/>
</dbReference>
<dbReference type="CDD" id="cd05230">
    <property type="entry name" value="UGD_SDR_e"/>
    <property type="match status" value="1"/>
</dbReference>
<keyword evidence="14" id="KW-0333">Golgi apparatus</keyword>
<keyword evidence="9" id="KW-0677">Repeat</keyword>
<proteinExistence type="inferred from homology"/>
<dbReference type="GO" id="GO:0032580">
    <property type="term" value="C:Golgi cisterna membrane"/>
    <property type="evidence" value="ECO:0007669"/>
    <property type="project" value="UniProtKB-SubCell"/>
</dbReference>
<dbReference type="Pfam" id="PF13855">
    <property type="entry name" value="LRR_8"/>
    <property type="match status" value="1"/>
</dbReference>
<feature type="chain" id="PRO_5036209212" description="UDP-glucuronic acid decarboxylase 1" evidence="22">
    <location>
        <begin position="21"/>
        <end position="1156"/>
    </location>
</feature>
<evidence type="ECO:0000313" key="25">
    <source>
        <dbReference type="Proteomes" id="UP000677054"/>
    </source>
</evidence>
<evidence type="ECO:0000256" key="7">
    <source>
        <dbReference type="ARBA" id="ARBA00022614"/>
    </source>
</evidence>
<gene>
    <name evidence="24" type="ORF">DSTB1V02_LOCUS6330</name>
</gene>
<comment type="catalytic activity">
    <reaction evidence="19">
        <text>UDP-alpha-D-glucuronate + H(+) = UDP-alpha-D-xylose + CO2</text>
        <dbReference type="Rhea" id="RHEA:23916"/>
        <dbReference type="ChEBI" id="CHEBI:15378"/>
        <dbReference type="ChEBI" id="CHEBI:16526"/>
        <dbReference type="ChEBI" id="CHEBI:57632"/>
        <dbReference type="ChEBI" id="CHEBI:58052"/>
        <dbReference type="EC" id="4.1.1.35"/>
    </reaction>
    <physiologicalReaction direction="left-to-right" evidence="19">
        <dbReference type="Rhea" id="RHEA:23917"/>
    </physiologicalReaction>
</comment>
<dbReference type="SUPFAM" id="SSF47576">
    <property type="entry name" value="Calponin-homology domain, CH-domain"/>
    <property type="match status" value="1"/>
</dbReference>
<dbReference type="InterPro" id="IPR001715">
    <property type="entry name" value="CH_dom"/>
</dbReference>
<dbReference type="SUPFAM" id="SSF51735">
    <property type="entry name" value="NAD(P)-binding Rossmann-fold domains"/>
    <property type="match status" value="1"/>
</dbReference>
<comment type="pathway">
    <text evidence="3">Nucleotide-sugar biosynthesis; UDP-alpha-D-xylose biosynthesis; UDP-alpha-D-xylose from UDP-alpha-D-glucuronate: step 1/1.</text>
</comment>
<reference evidence="24" key="1">
    <citation type="submission" date="2020-11" db="EMBL/GenBank/DDBJ databases">
        <authorList>
            <person name="Tran Van P."/>
        </authorList>
    </citation>
    <scope>NUCLEOTIDE SEQUENCE</scope>
</reference>
<comment type="similarity">
    <text evidence="4">Belongs to the NAD(P)-dependent epimerase/dehydratase family. UDP-glucuronic acid decarboxylase subfamily.</text>
</comment>
<feature type="signal peptide" evidence="22">
    <location>
        <begin position="1"/>
        <end position="20"/>
    </location>
</feature>
<feature type="region of interest" description="Disordered" evidence="21">
    <location>
        <begin position="718"/>
        <end position="744"/>
    </location>
</feature>
<name>A0A7R8XI57_9CRUS</name>
<evidence type="ECO:0000313" key="24">
    <source>
        <dbReference type="EMBL" id="CAD7246480.1"/>
    </source>
</evidence>
<feature type="non-terminal residue" evidence="24">
    <location>
        <position position="1"/>
    </location>
</feature>
<dbReference type="Gene3D" id="1.10.418.10">
    <property type="entry name" value="Calponin-like domain"/>
    <property type="match status" value="1"/>
</dbReference>
<feature type="compositionally biased region" description="Polar residues" evidence="21">
    <location>
        <begin position="865"/>
        <end position="875"/>
    </location>
</feature>
<dbReference type="InterPro" id="IPR036872">
    <property type="entry name" value="CH_dom_sf"/>
</dbReference>
<dbReference type="Gene3D" id="3.40.50.720">
    <property type="entry name" value="NAD(P)-binding Rossmann-like Domain"/>
    <property type="match status" value="1"/>
</dbReference>
<evidence type="ECO:0000256" key="4">
    <source>
        <dbReference type="ARBA" id="ARBA00007505"/>
    </source>
</evidence>
<dbReference type="OrthoDB" id="331544at2759"/>
<dbReference type="AlphaFoldDB" id="A0A7R8XI57"/>
<keyword evidence="7" id="KW-0433">Leucine-rich repeat</keyword>
<dbReference type="SMART" id="SM00369">
    <property type="entry name" value="LRR_TYP"/>
    <property type="match status" value="4"/>
</dbReference>
<feature type="compositionally biased region" description="Polar residues" evidence="21">
    <location>
        <begin position="955"/>
        <end position="964"/>
    </location>
</feature>
<dbReference type="Gene3D" id="3.80.10.10">
    <property type="entry name" value="Ribonuclease Inhibitor"/>
    <property type="match status" value="1"/>
</dbReference>
<feature type="region of interest" description="Disordered" evidence="21">
    <location>
        <begin position="792"/>
        <end position="812"/>
    </location>
</feature>
<evidence type="ECO:0000256" key="1">
    <source>
        <dbReference type="ARBA" id="ARBA00001911"/>
    </source>
</evidence>
<keyword evidence="17" id="KW-0456">Lyase</keyword>
<dbReference type="PANTHER" id="PTHR43078:SF6">
    <property type="entry name" value="UDP-GLUCURONIC ACID DECARBOXYLASE 1"/>
    <property type="match status" value="1"/>
</dbReference>
<dbReference type="SUPFAM" id="SSF52058">
    <property type="entry name" value="L domain-like"/>
    <property type="match status" value="1"/>
</dbReference>
<keyword evidence="13" id="KW-0520">NAD</keyword>
<accession>A0A7R8XI57</accession>
<dbReference type="Pfam" id="PF16363">
    <property type="entry name" value="GDP_Man_Dehyd"/>
    <property type="match status" value="1"/>
</dbReference>
<dbReference type="PROSITE" id="PS50021">
    <property type="entry name" value="CH"/>
    <property type="match status" value="1"/>
</dbReference>
<evidence type="ECO:0000256" key="16">
    <source>
        <dbReference type="ARBA" id="ARBA00023180"/>
    </source>
</evidence>
<evidence type="ECO:0000256" key="5">
    <source>
        <dbReference type="ARBA" id="ARBA00012290"/>
    </source>
</evidence>
<evidence type="ECO:0000256" key="18">
    <source>
        <dbReference type="ARBA" id="ARBA00031585"/>
    </source>
</evidence>
<evidence type="ECO:0000256" key="14">
    <source>
        <dbReference type="ARBA" id="ARBA00023034"/>
    </source>
</evidence>
<feature type="compositionally biased region" description="Low complexity" evidence="21">
    <location>
        <begin position="722"/>
        <end position="739"/>
    </location>
</feature>
<evidence type="ECO:0000256" key="3">
    <source>
        <dbReference type="ARBA" id="ARBA00005100"/>
    </source>
</evidence>
<feature type="region of interest" description="Disordered" evidence="21">
    <location>
        <begin position="855"/>
        <end position="875"/>
    </location>
</feature>
<evidence type="ECO:0000256" key="15">
    <source>
        <dbReference type="ARBA" id="ARBA00023136"/>
    </source>
</evidence>
<keyword evidence="16" id="KW-0325">Glycoprotein</keyword>
<evidence type="ECO:0000256" key="11">
    <source>
        <dbReference type="ARBA" id="ARBA00022968"/>
    </source>
</evidence>
<dbReference type="Gene3D" id="3.90.25.10">
    <property type="entry name" value="UDP-galactose 4-epimerase, domain 1"/>
    <property type="match status" value="1"/>
</dbReference>
<keyword evidence="8" id="KW-0812">Transmembrane</keyword>
<evidence type="ECO:0000256" key="6">
    <source>
        <dbReference type="ARBA" id="ARBA00018816"/>
    </source>
</evidence>
<evidence type="ECO:0000256" key="2">
    <source>
        <dbReference type="ARBA" id="ARBA00004447"/>
    </source>
</evidence>
<dbReference type="UniPathway" id="UPA00796">
    <property type="reaction ID" value="UER00771"/>
</dbReference>
<evidence type="ECO:0000256" key="21">
    <source>
        <dbReference type="SAM" id="MobiDB-lite"/>
    </source>
</evidence>
<keyword evidence="25" id="KW-1185">Reference proteome</keyword>
<sequence length="1156" mass="128181">MGYSVCWLLILLAIACGCKGESGSASRQEPTETSYEVRISELEKKVSQLEAVSVRKYPEVKFLPYKDRKRILITGGAGFVGSHLVDRLMLDGHEVIVADNFFTGRRRNIEHWIGHENFEMIQHDLVMPLFMEVDQIYHLASPASPPHYMYNPVKTIKTNTIGTIHVLGLAKRTRAMILIASTSEVYGDPEVHPQPESYWGHVNPIGPRACYDEGKRISETLAYAYAHQDGVKVRVARIFNTFGPRMHMNDGRVVSNFILQALQNQSITVYGDGKQTRSFQYVSDLVEGLVRLMNSNYTLPVNLGNPTEFRIVDFANYIKKMVKSNSEIVHLPAQQDDPKQRRPDISIARKVLGWKPEMTSLGGGTSQSHVSRSLEKLLEDAQFTGELNLSGRNLKEFPKVAAQYNLSDTCNTDLSKNRFSEFPEELIEYGALECLDLYNNVLKALPDSVIFLQSLRHLNLSRNQLSILPGTICQLPLEVLIVSHNRLVSLPEEIDRLSPSLQELDVSCNELTHLPPNMASLLHLKSLNLHANRLIELPNAIHAQEIKPGVWNLFGHLVVRGKVHVLKYLELQVQKEERKRGVLAAESLIPVSMPSSSISFSSAIKPTHTFRYSNGVEARQQQVSVDSGYSTCDGDLQRWSQGSHDVCLTLYSNGVEARQQQVSVDSGYSTCDGDLQRWSQGSHDSWGSTNNAATTLVPPSSLPTSLTQVHMATVATSPARAPMVPSPSSIPSTPSTLSPGDPTASLEDEIRQELSRQAANEPFHWTASNMLHSDASALTFSRKGIINGRVPVVANGSSEGPKIMPKSPPTRKHIQTYKGHEEDNAVCVLCYKQKGTNGPLLLKSLDEKGCPEIERQTHLPRPNSPIKSVTPSSQILERQRQQAKAAVYNYVKRKSDISLINLLFLLVYQARASPTKGMMSPTAEESTASVTGRPSSMIPIANGGSPSPSSGPSHPKTSLNQYNHVHTKKPSPKSTLGSGRAMRTGSSLGGSTSSLNSVSSVSRPGPGPNRSVHSTSTLDRRIGTTRRDPNSLNFTFRRDVEQAKDEQQRIQQLRKNIENRLKVSLPEDLPSALTDGVVLCHLVNNVRPRSVASIHVPSPAVVSQSLWWLRSSLAKYFKYWSKTDVSMTEYESIVENRWMDLALFGDTSIVELRFPP</sequence>
<dbReference type="EMBL" id="LR900663">
    <property type="protein sequence ID" value="CAD7246480.1"/>
    <property type="molecule type" value="Genomic_DNA"/>
</dbReference>
<evidence type="ECO:0000259" key="23">
    <source>
        <dbReference type="PROSITE" id="PS50021"/>
    </source>
</evidence>
<dbReference type="EC" id="4.1.1.35" evidence="5"/>
<organism evidence="24">
    <name type="scientific">Darwinula stevensoni</name>
    <dbReference type="NCBI Taxonomy" id="69355"/>
    <lineage>
        <taxon>Eukaryota</taxon>
        <taxon>Metazoa</taxon>
        <taxon>Ecdysozoa</taxon>
        <taxon>Arthropoda</taxon>
        <taxon>Crustacea</taxon>
        <taxon>Oligostraca</taxon>
        <taxon>Ostracoda</taxon>
        <taxon>Podocopa</taxon>
        <taxon>Podocopida</taxon>
        <taxon>Darwinulocopina</taxon>
        <taxon>Darwinuloidea</taxon>
        <taxon>Darwinulidae</taxon>
        <taxon>Darwinula</taxon>
    </lineage>
</organism>
<evidence type="ECO:0000256" key="10">
    <source>
        <dbReference type="ARBA" id="ARBA00022793"/>
    </source>
</evidence>
<feature type="compositionally biased region" description="Basic and acidic residues" evidence="21">
    <location>
        <begin position="1018"/>
        <end position="1029"/>
    </location>
</feature>
<dbReference type="Pfam" id="PF00560">
    <property type="entry name" value="LRR_1"/>
    <property type="match status" value="1"/>
</dbReference>
<keyword evidence="12" id="KW-1133">Transmembrane helix</keyword>
<evidence type="ECO:0000256" key="13">
    <source>
        <dbReference type="ARBA" id="ARBA00023027"/>
    </source>
</evidence>
<feature type="compositionally biased region" description="Low complexity" evidence="21">
    <location>
        <begin position="943"/>
        <end position="953"/>
    </location>
</feature>
<dbReference type="GO" id="GO:0070403">
    <property type="term" value="F:NAD+ binding"/>
    <property type="evidence" value="ECO:0007669"/>
    <property type="project" value="InterPro"/>
</dbReference>
<feature type="compositionally biased region" description="Low complexity" evidence="21">
    <location>
        <begin position="984"/>
        <end position="1011"/>
    </location>
</feature>